<dbReference type="SUPFAM" id="SSF52317">
    <property type="entry name" value="Class I glutamine amidotransferase-like"/>
    <property type="match status" value="1"/>
</dbReference>
<evidence type="ECO:0000313" key="2">
    <source>
        <dbReference type="EMBL" id="MBL0418976.1"/>
    </source>
</evidence>
<dbReference type="RefSeq" id="WP_201682041.1">
    <property type="nucleotide sequence ID" value="NZ_JAEQNA010000001.1"/>
</dbReference>
<evidence type="ECO:0000313" key="3">
    <source>
        <dbReference type="Proteomes" id="UP000613011"/>
    </source>
</evidence>
<comment type="caution">
    <text evidence="2">The sequence shown here is derived from an EMBL/GenBank/DDBJ whole genome shotgun (WGS) entry which is preliminary data.</text>
</comment>
<protein>
    <submittedName>
        <fullName evidence="2">DJ-1/PfpI family protein</fullName>
    </submittedName>
</protein>
<name>A0A936ZMM1_9BURK</name>
<keyword evidence="3" id="KW-1185">Reference proteome</keyword>
<dbReference type="Pfam" id="PF01965">
    <property type="entry name" value="DJ-1_PfpI"/>
    <property type="match status" value="1"/>
</dbReference>
<evidence type="ECO:0000259" key="1">
    <source>
        <dbReference type="Pfam" id="PF01965"/>
    </source>
</evidence>
<dbReference type="InterPro" id="IPR002818">
    <property type="entry name" value="DJ-1/PfpI"/>
</dbReference>
<dbReference type="InterPro" id="IPR029062">
    <property type="entry name" value="Class_I_gatase-like"/>
</dbReference>
<dbReference type="Proteomes" id="UP000613011">
    <property type="component" value="Unassembled WGS sequence"/>
</dbReference>
<dbReference type="Gene3D" id="3.40.50.880">
    <property type="match status" value="1"/>
</dbReference>
<dbReference type="EMBL" id="JAEQNA010000001">
    <property type="protein sequence ID" value="MBL0418976.1"/>
    <property type="molecule type" value="Genomic_DNA"/>
</dbReference>
<organism evidence="2 3">
    <name type="scientific">Ramlibacter aurantiacus</name>
    <dbReference type="NCBI Taxonomy" id="2801330"/>
    <lineage>
        <taxon>Bacteria</taxon>
        <taxon>Pseudomonadati</taxon>
        <taxon>Pseudomonadota</taxon>
        <taxon>Betaproteobacteria</taxon>
        <taxon>Burkholderiales</taxon>
        <taxon>Comamonadaceae</taxon>
        <taxon>Ramlibacter</taxon>
    </lineage>
</organism>
<gene>
    <name evidence="2" type="ORF">JI739_01330</name>
</gene>
<sequence length="206" mass="20977">MTLIQDTPQHLLGGLNVALLISHDSSREQMEKTRGALEEMGVTVSVLASGRSAVQVLDGDGLAQSMKPHLAVAVADPDAFDGVVVIASPQGGARLALDGDARQFLARLDAEAKPIGAISDGVLPVLSAGLGAERELSTPEHLVPAAEGAGAVVSQQAMAIDEHLISLTDPAGLDRFISHLKGLLAGRRVQTMAPGGDVSSAVGEGG</sequence>
<feature type="domain" description="DJ-1/PfpI" evidence="1">
    <location>
        <begin position="17"/>
        <end position="178"/>
    </location>
</feature>
<accession>A0A936ZMM1</accession>
<dbReference type="AlphaFoldDB" id="A0A936ZMM1"/>
<proteinExistence type="predicted"/>
<reference evidence="2" key="1">
    <citation type="submission" date="2021-01" db="EMBL/GenBank/DDBJ databases">
        <title>Ramlibacter sp. strain AW1 16S ribosomal RNA gene Genome sequencing and assembly.</title>
        <authorList>
            <person name="Kang M."/>
        </authorList>
    </citation>
    <scope>NUCLEOTIDE SEQUENCE</scope>
    <source>
        <strain evidence="2">AW1</strain>
    </source>
</reference>